<keyword evidence="1 8" id="KW-0132">Cell division</keyword>
<comment type="subcellular location">
    <subcellularLocation>
        <location evidence="8">Cell outer membrane</location>
        <topology evidence="8">Lipid-anchor</topology>
    </subcellularLocation>
</comment>
<evidence type="ECO:0000256" key="4">
    <source>
        <dbReference type="ARBA" id="ARBA00023139"/>
    </source>
</evidence>
<protein>
    <recommendedName>
        <fullName evidence="8">Peptidoglycan-associated lipoprotein</fullName>
        <shortName evidence="8">PAL</shortName>
    </recommendedName>
</protein>
<dbReference type="Gene3D" id="3.30.1330.60">
    <property type="entry name" value="OmpA-like domain"/>
    <property type="match status" value="1"/>
</dbReference>
<name>A0A6I3RYH0_9BURK</name>
<evidence type="ECO:0000256" key="3">
    <source>
        <dbReference type="ARBA" id="ARBA00023136"/>
    </source>
</evidence>
<proteinExistence type="inferred from homology"/>
<dbReference type="InterPro" id="IPR039001">
    <property type="entry name" value="Pal"/>
</dbReference>
<dbReference type="PANTHER" id="PTHR30329">
    <property type="entry name" value="STATOR ELEMENT OF FLAGELLAR MOTOR COMPLEX"/>
    <property type="match status" value="1"/>
</dbReference>
<keyword evidence="4 8" id="KW-0564">Palmitate</keyword>
<dbReference type="InterPro" id="IPR050330">
    <property type="entry name" value="Bact_OuterMem_StrucFunc"/>
</dbReference>
<keyword evidence="7 8" id="KW-0131">Cell cycle</keyword>
<dbReference type="PROSITE" id="PS51257">
    <property type="entry name" value="PROKAR_LIPOPROTEIN"/>
    <property type="match status" value="1"/>
</dbReference>
<keyword evidence="2 8" id="KW-0732">Signal</keyword>
<keyword evidence="5 8" id="KW-0998">Cell outer membrane</keyword>
<evidence type="ECO:0000256" key="1">
    <source>
        <dbReference type="ARBA" id="ARBA00022618"/>
    </source>
</evidence>
<accession>A0A6I3RYH0</accession>
<dbReference type="CDD" id="cd07185">
    <property type="entry name" value="OmpA_C-like"/>
    <property type="match status" value="1"/>
</dbReference>
<comment type="subunit">
    <text evidence="8">The Tol-Pal system is composed of five core proteins: the inner membrane proteins TolA, TolQ and TolR, the periplasmic protein TolB and the outer membrane protein Pal. They form a network linking the inner and outer membranes and the peptidoglycan layer.</text>
</comment>
<dbReference type="AlphaFoldDB" id="A0A6I3RYH0"/>
<dbReference type="SUPFAM" id="SSF103088">
    <property type="entry name" value="OmpA-like"/>
    <property type="match status" value="1"/>
</dbReference>
<comment type="function">
    <text evidence="8">Part of the Tol-Pal system, which plays a role in outer membrane invagination during cell division and is important for maintaining outer membrane integrity.</text>
</comment>
<dbReference type="Pfam" id="PF00691">
    <property type="entry name" value="OmpA"/>
    <property type="match status" value="1"/>
</dbReference>
<dbReference type="EMBL" id="WNCL01000003">
    <property type="protein sequence ID" value="MTU42351.1"/>
    <property type="molecule type" value="Genomic_DNA"/>
</dbReference>
<evidence type="ECO:0000256" key="8">
    <source>
        <dbReference type="HAMAP-Rule" id="MF_02204"/>
    </source>
</evidence>
<evidence type="ECO:0000256" key="2">
    <source>
        <dbReference type="ARBA" id="ARBA00022729"/>
    </source>
</evidence>
<dbReference type="InterPro" id="IPR014169">
    <property type="entry name" value="Pal_lipo_C"/>
</dbReference>
<keyword evidence="6 8" id="KW-0449">Lipoprotein</keyword>
<dbReference type="PRINTS" id="PR01021">
    <property type="entry name" value="OMPADOMAIN"/>
</dbReference>
<evidence type="ECO:0000313" key="9">
    <source>
        <dbReference type="EMBL" id="MTU42351.1"/>
    </source>
</evidence>
<dbReference type="NCBIfam" id="TIGR02802">
    <property type="entry name" value="Pal_lipo"/>
    <property type="match status" value="1"/>
</dbReference>
<reference evidence="9 10" key="1">
    <citation type="journal article" date="2019" name="Nat. Med.">
        <title>A library of human gut bacterial isolates paired with longitudinal multiomics data enables mechanistic microbiome research.</title>
        <authorList>
            <person name="Poyet M."/>
            <person name="Groussin M."/>
            <person name="Gibbons S.M."/>
            <person name="Avila-Pacheco J."/>
            <person name="Jiang X."/>
            <person name="Kearney S.M."/>
            <person name="Perrotta A.R."/>
            <person name="Berdy B."/>
            <person name="Zhao S."/>
            <person name="Lieberman T.D."/>
            <person name="Swanson P.K."/>
            <person name="Smith M."/>
            <person name="Roesemann S."/>
            <person name="Alexander J.E."/>
            <person name="Rich S.A."/>
            <person name="Livny J."/>
            <person name="Vlamakis H."/>
            <person name="Clish C."/>
            <person name="Bullock K."/>
            <person name="Deik A."/>
            <person name="Scott J."/>
            <person name="Pierce K.A."/>
            <person name="Xavier R.J."/>
            <person name="Alm E.J."/>
        </authorList>
    </citation>
    <scope>NUCLEOTIDE SEQUENCE [LARGE SCALE GENOMIC DNA]</scope>
    <source>
        <strain evidence="9 10">BIOML-A2</strain>
    </source>
</reference>
<evidence type="ECO:0000256" key="6">
    <source>
        <dbReference type="ARBA" id="ARBA00023288"/>
    </source>
</evidence>
<dbReference type="GO" id="GO:0051301">
    <property type="term" value="P:cell division"/>
    <property type="evidence" value="ECO:0007669"/>
    <property type="project" value="UniProtKB-UniRule"/>
</dbReference>
<comment type="caution">
    <text evidence="9">The sequence shown here is derived from an EMBL/GenBank/DDBJ whole genome shotgun (WGS) entry which is preliminary data.</text>
</comment>
<dbReference type="Proteomes" id="UP000462362">
    <property type="component" value="Unassembled WGS sequence"/>
</dbReference>
<keyword evidence="3 8" id="KW-0472">Membrane</keyword>
<dbReference type="HAMAP" id="MF_02204">
    <property type="entry name" value="Pal"/>
    <property type="match status" value="1"/>
</dbReference>
<dbReference type="InterPro" id="IPR036737">
    <property type="entry name" value="OmpA-like_sf"/>
</dbReference>
<gene>
    <name evidence="8 9" type="primary">pal</name>
    <name evidence="9" type="ORF">GMD42_01690</name>
</gene>
<evidence type="ECO:0000256" key="5">
    <source>
        <dbReference type="ARBA" id="ARBA00023237"/>
    </source>
</evidence>
<dbReference type="InterPro" id="IPR006665">
    <property type="entry name" value="OmpA-like"/>
</dbReference>
<sequence>MISSRFAICAAAAAVALSLSACSTVDLDKDKAGSITDGTSVEEALSSKTGPLANREVHFDFDSYTVSPDQMPVVTNHAQFLAAHKNLNVRLEGNTDERGGREYNLALGQKRAEAVKERMTLLGVSPQQIETISYGKEKPKAEGHDEAAYYENRRVDIHYMLNK</sequence>
<comment type="similarity">
    <text evidence="8">Belongs to the Pal lipoprotein family.</text>
</comment>
<evidence type="ECO:0000256" key="7">
    <source>
        <dbReference type="ARBA" id="ARBA00023306"/>
    </source>
</evidence>
<dbReference type="PROSITE" id="PS51123">
    <property type="entry name" value="OMPA_2"/>
    <property type="match status" value="1"/>
</dbReference>
<dbReference type="InterPro" id="IPR006664">
    <property type="entry name" value="OMP_bac"/>
</dbReference>
<dbReference type="InterPro" id="IPR006690">
    <property type="entry name" value="OMPA-like_CS"/>
</dbReference>
<dbReference type="PANTHER" id="PTHR30329:SF21">
    <property type="entry name" value="LIPOPROTEIN YIAD-RELATED"/>
    <property type="match status" value="1"/>
</dbReference>
<dbReference type="GO" id="GO:0009279">
    <property type="term" value="C:cell outer membrane"/>
    <property type="evidence" value="ECO:0007669"/>
    <property type="project" value="UniProtKB-SubCell"/>
</dbReference>
<evidence type="ECO:0000313" key="10">
    <source>
        <dbReference type="Proteomes" id="UP000462362"/>
    </source>
</evidence>
<organism evidence="9 10">
    <name type="scientific">Parasutterella excrementihominis</name>
    <dbReference type="NCBI Taxonomy" id="487175"/>
    <lineage>
        <taxon>Bacteria</taxon>
        <taxon>Pseudomonadati</taxon>
        <taxon>Pseudomonadota</taxon>
        <taxon>Betaproteobacteria</taxon>
        <taxon>Burkholderiales</taxon>
        <taxon>Sutterellaceae</taxon>
        <taxon>Parasutterella</taxon>
    </lineage>
</organism>
<dbReference type="PROSITE" id="PS01068">
    <property type="entry name" value="OMPA_1"/>
    <property type="match status" value="1"/>
</dbReference>